<dbReference type="InterPro" id="IPR007238">
    <property type="entry name" value="DNA_primase_lsu_euk/arc"/>
</dbReference>
<comment type="cofactor">
    <cofactor evidence="1">
        <name>[4Fe-4S] cluster</name>
        <dbReference type="ChEBI" id="CHEBI:49883"/>
    </cofactor>
</comment>
<keyword evidence="5" id="KW-0479">Metal-binding</keyword>
<evidence type="ECO:0000256" key="2">
    <source>
        <dbReference type="ARBA" id="ARBA00022485"/>
    </source>
</evidence>
<dbReference type="OMA" id="ATDVHEM"/>
<dbReference type="HOGENOM" id="CLU_026253_2_1_1"/>
<evidence type="ECO:0000313" key="10">
    <source>
        <dbReference type="Proteomes" id="UP000002872"/>
    </source>
</evidence>
<dbReference type="FunCoup" id="I3EFT0">
    <property type="interactions" value="160"/>
</dbReference>
<sequence length="373" mass="42636">MSRNTLLSLYVEDVPEVYKMTEYQKRVKERKEVYSYIERYKQLPVSAILNKNNTKEDIEQHYCAKVAAATDVHEMKDFIHGEVQIFRLRIDQAQEKDVLRLFTTEYLPRLQEEVLYTQEEGVLKIQIDNNSINWLGKVNDASIGDKINREIVRSKSVHVTAHFTKYAVIRDRIELGLVTSGVDGIRSILTRGFEDLLKHTTQTMYVSGVPKEYAVSLPVAAVTLMQLQTKCVPPCISGILDKLKEKRHLKYDDRSNLNNFLKAAGVPLEDALALYKAHFSCTVTEFDRKYKYNIQHAYGLVGGRINYKSTPCSKVISDGKRSECVGCPLSNGLNPQKECTKSLERITGKQEVLIASPSEYYLRVLRAQQSKEN</sequence>
<gene>
    <name evidence="9" type="ORF">NEQG_01521</name>
</gene>
<evidence type="ECO:0000256" key="1">
    <source>
        <dbReference type="ARBA" id="ARBA00001966"/>
    </source>
</evidence>
<keyword evidence="7" id="KW-0411">Iron-sulfur</keyword>
<evidence type="ECO:0000313" key="9">
    <source>
        <dbReference type="EMBL" id="EIJ88077.1"/>
    </source>
</evidence>
<dbReference type="PANTHER" id="PTHR10537">
    <property type="entry name" value="DNA PRIMASE LARGE SUBUNIT"/>
    <property type="match status" value="1"/>
</dbReference>
<protein>
    <recommendedName>
        <fullName evidence="8">DNA primase large subunit C-terminal domain-containing protein</fullName>
    </recommendedName>
</protein>
<evidence type="ECO:0000256" key="3">
    <source>
        <dbReference type="ARBA" id="ARBA00022515"/>
    </source>
</evidence>
<dbReference type="STRING" id="935791.I3EFT0"/>
<evidence type="ECO:0000256" key="4">
    <source>
        <dbReference type="ARBA" id="ARBA00022705"/>
    </source>
</evidence>
<dbReference type="OrthoDB" id="421393at2759"/>
<dbReference type="GO" id="GO:0005658">
    <property type="term" value="C:alpha DNA polymerase:primase complex"/>
    <property type="evidence" value="ECO:0007669"/>
    <property type="project" value="TreeGrafter"/>
</dbReference>
<dbReference type="Proteomes" id="UP000002872">
    <property type="component" value="Unassembled WGS sequence"/>
</dbReference>
<accession>I3EFT0</accession>
<organism evidence="9 10">
    <name type="scientific">Nematocida parisii (strain ERTm3)</name>
    <name type="common">Nematode killer fungus</name>
    <dbReference type="NCBI Taxonomy" id="935791"/>
    <lineage>
        <taxon>Eukaryota</taxon>
        <taxon>Fungi</taxon>
        <taxon>Fungi incertae sedis</taxon>
        <taxon>Microsporidia</taxon>
        <taxon>Nematocida</taxon>
    </lineage>
</organism>
<reference evidence="9" key="1">
    <citation type="submission" date="2011-01" db="EMBL/GenBank/DDBJ databases">
        <title>The Genome Sequence of Nematocida parisii strain ERTm3.</title>
        <authorList>
            <consortium name="The Broad Institute Genome Sequencing Platform"/>
            <consortium name="The Broad Institute Genome Sequencing Center for Infectious Disease"/>
            <person name="Cuomo C."/>
            <person name="Troemel E."/>
            <person name="Young S.K."/>
            <person name="Zeng Q."/>
            <person name="Gargeya S."/>
            <person name="Fitzgerald M."/>
            <person name="Haas B."/>
            <person name="Abouelleil A."/>
            <person name="Alvarado L."/>
            <person name="Arachchi H.M."/>
            <person name="Berlin A."/>
            <person name="Chapman S.B."/>
            <person name="Gearin G."/>
            <person name="Goldberg J."/>
            <person name="Griggs A."/>
            <person name="Gujja S."/>
            <person name="Hansen M."/>
            <person name="Heiman D."/>
            <person name="Howarth C."/>
            <person name="Larimer J."/>
            <person name="Lui A."/>
            <person name="MacDonald P.J.P."/>
            <person name="McCowen C."/>
            <person name="Montmayeur A."/>
            <person name="Murphy C."/>
            <person name="Neiman D."/>
            <person name="Pearson M."/>
            <person name="Priest M."/>
            <person name="Roberts A."/>
            <person name="Saif S."/>
            <person name="Shea T."/>
            <person name="Sisk P."/>
            <person name="Stolte C."/>
            <person name="Sykes S."/>
            <person name="Wortman J."/>
            <person name="Nusbaum C."/>
            <person name="Birren B."/>
        </authorList>
    </citation>
    <scope>NUCLEOTIDE SEQUENCE</scope>
    <source>
        <strain evidence="9">ERTm3</strain>
    </source>
</reference>
<dbReference type="PANTHER" id="PTHR10537:SF3">
    <property type="entry name" value="DNA PRIMASE LARGE SUBUNIT"/>
    <property type="match status" value="1"/>
</dbReference>
<proteinExistence type="predicted"/>
<dbReference type="GO" id="GO:0051539">
    <property type="term" value="F:4 iron, 4 sulfur cluster binding"/>
    <property type="evidence" value="ECO:0007669"/>
    <property type="project" value="UniProtKB-KW"/>
</dbReference>
<keyword evidence="2" id="KW-0004">4Fe-4S</keyword>
<evidence type="ECO:0000259" key="8">
    <source>
        <dbReference type="Pfam" id="PF04104"/>
    </source>
</evidence>
<dbReference type="InParanoid" id="I3EFT0"/>
<feature type="domain" description="DNA primase large subunit C-terminal" evidence="8">
    <location>
        <begin position="226"/>
        <end position="344"/>
    </location>
</feature>
<dbReference type="VEuPathDB" id="MicrosporidiaDB:NEQG_01521"/>
<name>I3EFT0_NEMP3</name>
<dbReference type="Pfam" id="PF04104">
    <property type="entry name" value="DNA_primase_lrg"/>
    <property type="match status" value="1"/>
</dbReference>
<keyword evidence="4" id="KW-0235">DNA replication</keyword>
<dbReference type="GO" id="GO:0046872">
    <property type="term" value="F:metal ion binding"/>
    <property type="evidence" value="ECO:0007669"/>
    <property type="project" value="UniProtKB-KW"/>
</dbReference>
<dbReference type="GO" id="GO:0006269">
    <property type="term" value="P:DNA replication, synthesis of primer"/>
    <property type="evidence" value="ECO:0007669"/>
    <property type="project" value="UniProtKB-KW"/>
</dbReference>
<evidence type="ECO:0000256" key="7">
    <source>
        <dbReference type="ARBA" id="ARBA00023014"/>
    </source>
</evidence>
<keyword evidence="10" id="KW-1185">Reference proteome</keyword>
<keyword evidence="6" id="KW-0408">Iron</keyword>
<dbReference type="EMBL" id="GL870879">
    <property type="protein sequence ID" value="EIJ88077.1"/>
    <property type="molecule type" value="Genomic_DNA"/>
</dbReference>
<keyword evidence="3" id="KW-0639">Primosome</keyword>
<evidence type="ECO:0000256" key="5">
    <source>
        <dbReference type="ARBA" id="ARBA00022723"/>
    </source>
</evidence>
<evidence type="ECO:0000256" key="6">
    <source>
        <dbReference type="ARBA" id="ARBA00023004"/>
    </source>
</evidence>
<dbReference type="AlphaFoldDB" id="I3EFT0"/>
<dbReference type="GO" id="GO:0006270">
    <property type="term" value="P:DNA replication initiation"/>
    <property type="evidence" value="ECO:0007669"/>
    <property type="project" value="TreeGrafter"/>
</dbReference>
<dbReference type="InterPro" id="IPR058560">
    <property type="entry name" value="DNA_primase_C"/>
</dbReference>